<organism evidence="1 2">
    <name type="scientific">Rhododendron molle</name>
    <name type="common">Chinese azalea</name>
    <name type="synonym">Azalea mollis</name>
    <dbReference type="NCBI Taxonomy" id="49168"/>
    <lineage>
        <taxon>Eukaryota</taxon>
        <taxon>Viridiplantae</taxon>
        <taxon>Streptophyta</taxon>
        <taxon>Embryophyta</taxon>
        <taxon>Tracheophyta</taxon>
        <taxon>Spermatophyta</taxon>
        <taxon>Magnoliopsida</taxon>
        <taxon>eudicotyledons</taxon>
        <taxon>Gunneridae</taxon>
        <taxon>Pentapetalae</taxon>
        <taxon>asterids</taxon>
        <taxon>Ericales</taxon>
        <taxon>Ericaceae</taxon>
        <taxon>Ericoideae</taxon>
        <taxon>Rhodoreae</taxon>
        <taxon>Rhododendron</taxon>
    </lineage>
</organism>
<dbReference type="Proteomes" id="UP001062846">
    <property type="component" value="Chromosome 5"/>
</dbReference>
<keyword evidence="2" id="KW-1185">Reference proteome</keyword>
<evidence type="ECO:0000313" key="1">
    <source>
        <dbReference type="EMBL" id="KAI8554087.1"/>
    </source>
</evidence>
<protein>
    <submittedName>
        <fullName evidence="1">Uncharacterized protein</fullName>
    </submittedName>
</protein>
<sequence>MRFFSFVNDYIYIIGILCSFIFVNDYIYINSHFKSSAGKGIENTVHIERCSPQQPDGFVECGVVVIFLMKQYLMNQERSKVISVEECRKTRAEMILAFLSDQSKSSTSKVPQTVQKLKQIAESSKALIPQPKQYQLRVRQGPKIK</sequence>
<proteinExistence type="predicted"/>
<evidence type="ECO:0000313" key="2">
    <source>
        <dbReference type="Proteomes" id="UP001062846"/>
    </source>
</evidence>
<dbReference type="EMBL" id="CM046392">
    <property type="protein sequence ID" value="KAI8554087.1"/>
    <property type="molecule type" value="Genomic_DNA"/>
</dbReference>
<reference evidence="1" key="1">
    <citation type="submission" date="2022-02" db="EMBL/GenBank/DDBJ databases">
        <title>Plant Genome Project.</title>
        <authorList>
            <person name="Zhang R.-G."/>
        </authorList>
    </citation>
    <scope>NUCLEOTIDE SEQUENCE</scope>
    <source>
        <strain evidence="1">AT1</strain>
    </source>
</reference>
<gene>
    <name evidence="1" type="ORF">RHMOL_Rhmol05G0070500</name>
</gene>
<accession>A0ACC0NMV0</accession>
<comment type="caution">
    <text evidence="1">The sequence shown here is derived from an EMBL/GenBank/DDBJ whole genome shotgun (WGS) entry which is preliminary data.</text>
</comment>
<name>A0ACC0NMV0_RHOML</name>